<dbReference type="EC" id="2.7.7.65" evidence="2"/>
<dbReference type="OrthoDB" id="73375at2"/>
<proteinExistence type="predicted"/>
<dbReference type="CDD" id="cd00130">
    <property type="entry name" value="PAS"/>
    <property type="match status" value="2"/>
</dbReference>
<dbReference type="InterPro" id="IPR013656">
    <property type="entry name" value="PAS_4"/>
</dbReference>
<organism evidence="7 8">
    <name type="scientific">Colwellia demingiae</name>
    <dbReference type="NCBI Taxonomy" id="89401"/>
    <lineage>
        <taxon>Bacteria</taxon>
        <taxon>Pseudomonadati</taxon>
        <taxon>Pseudomonadota</taxon>
        <taxon>Gammaproteobacteria</taxon>
        <taxon>Alteromonadales</taxon>
        <taxon>Colwelliaceae</taxon>
        <taxon>Colwellia</taxon>
    </lineage>
</organism>
<dbReference type="AlphaFoldDB" id="A0A5C6Q7Q9"/>
<feature type="domain" description="GGDEF" evidence="6">
    <location>
        <begin position="319"/>
        <end position="451"/>
    </location>
</feature>
<dbReference type="InterPro" id="IPR000700">
    <property type="entry name" value="PAS-assoc_C"/>
</dbReference>
<comment type="caution">
    <text evidence="7">The sequence shown here is derived from an EMBL/GenBank/DDBJ whole genome shotgun (WGS) entry which is preliminary data.</text>
</comment>
<dbReference type="InterPro" id="IPR035965">
    <property type="entry name" value="PAS-like_dom_sf"/>
</dbReference>
<dbReference type="Pfam" id="PF00990">
    <property type="entry name" value="GGDEF"/>
    <property type="match status" value="1"/>
</dbReference>
<dbReference type="GO" id="GO:0043709">
    <property type="term" value="P:cell adhesion involved in single-species biofilm formation"/>
    <property type="evidence" value="ECO:0007669"/>
    <property type="project" value="TreeGrafter"/>
</dbReference>
<dbReference type="Proteomes" id="UP000321822">
    <property type="component" value="Unassembled WGS sequence"/>
</dbReference>
<keyword evidence="8" id="KW-1185">Reference proteome</keyword>
<dbReference type="Pfam" id="PF08448">
    <property type="entry name" value="PAS_4"/>
    <property type="match status" value="2"/>
</dbReference>
<name>A0A5C6Q7Q9_9GAMM</name>
<evidence type="ECO:0000313" key="7">
    <source>
        <dbReference type="EMBL" id="TWX64808.1"/>
    </source>
</evidence>
<evidence type="ECO:0000256" key="1">
    <source>
        <dbReference type="ARBA" id="ARBA00001946"/>
    </source>
</evidence>
<evidence type="ECO:0000256" key="3">
    <source>
        <dbReference type="ARBA" id="ARBA00034247"/>
    </source>
</evidence>
<accession>A0A5C6Q7Q9</accession>
<dbReference type="InterPro" id="IPR029787">
    <property type="entry name" value="Nucleotide_cyclase"/>
</dbReference>
<dbReference type="Gene3D" id="3.30.70.270">
    <property type="match status" value="1"/>
</dbReference>
<protein>
    <recommendedName>
        <fullName evidence="2">diguanylate cyclase</fullName>
        <ecNumber evidence="2">2.7.7.65</ecNumber>
    </recommendedName>
</protein>
<dbReference type="NCBIfam" id="TIGR00254">
    <property type="entry name" value="GGDEF"/>
    <property type="match status" value="1"/>
</dbReference>
<dbReference type="Gene3D" id="3.30.450.20">
    <property type="entry name" value="PAS domain"/>
    <property type="match status" value="2"/>
</dbReference>
<sequence length="451" mass="51276">MLIYNLAIHSYLGCDSLAPLSKASTLSKEKNTNNADDTIKDQILASIDSFIYTKDLSGKYTYANQAVLDLFEKNLADVIGFDDTHFFDLALSTQLKENDRMVMDQVIRVENEESNFIRAKNETRIFKVVKKPLFDHFGNVNGICGISTDITVEKKLQEQVNEQSYLLETMLNNIDAHIYVKDCERTFLYVNNRVAELFGDKAENIIGKKDTDILPKEIAEHFYQSDKQVFETNQKQVIEETTHSESGGDSHYISTKVPFNQPDKLPALIGFSTDVTELFKLKEEFKQLANTDPLTNLYNRRFFIEQAEKEYQRAKRYSLSMTLISIDIDHFKSINDQFGHPAGDRVLIEIAQQLKSSLRQTDILARIGGEEFSILLPETSAISAMTFAERIKEEQSRLHITGDWQGEINLSVSIGVSSLIASDKAFDVLFSRADKALYQAKNTGRNTVCYL</sequence>
<dbReference type="PANTHER" id="PTHR45138:SF9">
    <property type="entry name" value="DIGUANYLATE CYCLASE DGCM-RELATED"/>
    <property type="match status" value="1"/>
</dbReference>
<feature type="domain" description="PAS" evidence="4">
    <location>
        <begin position="163"/>
        <end position="241"/>
    </location>
</feature>
<evidence type="ECO:0000259" key="4">
    <source>
        <dbReference type="PROSITE" id="PS50112"/>
    </source>
</evidence>
<evidence type="ECO:0000259" key="6">
    <source>
        <dbReference type="PROSITE" id="PS50887"/>
    </source>
</evidence>
<dbReference type="InterPro" id="IPR000160">
    <property type="entry name" value="GGDEF_dom"/>
</dbReference>
<dbReference type="PROSITE" id="PS50113">
    <property type="entry name" value="PAC"/>
    <property type="match status" value="1"/>
</dbReference>
<dbReference type="SMART" id="SM00091">
    <property type="entry name" value="PAS"/>
    <property type="match status" value="2"/>
</dbReference>
<dbReference type="GO" id="GO:0005886">
    <property type="term" value="C:plasma membrane"/>
    <property type="evidence" value="ECO:0007669"/>
    <property type="project" value="TreeGrafter"/>
</dbReference>
<dbReference type="SMART" id="SM00267">
    <property type="entry name" value="GGDEF"/>
    <property type="match status" value="1"/>
</dbReference>
<feature type="domain" description="PAS" evidence="4">
    <location>
        <begin position="36"/>
        <end position="80"/>
    </location>
</feature>
<dbReference type="PANTHER" id="PTHR45138">
    <property type="entry name" value="REGULATORY COMPONENTS OF SENSORY TRANSDUCTION SYSTEM"/>
    <property type="match status" value="1"/>
</dbReference>
<dbReference type="EMBL" id="VOLT01000012">
    <property type="protein sequence ID" value="TWX64808.1"/>
    <property type="molecule type" value="Genomic_DNA"/>
</dbReference>
<feature type="domain" description="PAC" evidence="5">
    <location>
        <begin position="110"/>
        <end position="162"/>
    </location>
</feature>
<dbReference type="GO" id="GO:0052621">
    <property type="term" value="F:diguanylate cyclase activity"/>
    <property type="evidence" value="ECO:0007669"/>
    <property type="project" value="UniProtKB-EC"/>
</dbReference>
<dbReference type="NCBIfam" id="TIGR00229">
    <property type="entry name" value="sensory_box"/>
    <property type="match status" value="2"/>
</dbReference>
<dbReference type="SUPFAM" id="SSF55073">
    <property type="entry name" value="Nucleotide cyclase"/>
    <property type="match status" value="1"/>
</dbReference>
<dbReference type="CDD" id="cd01949">
    <property type="entry name" value="GGDEF"/>
    <property type="match status" value="1"/>
</dbReference>
<dbReference type="SUPFAM" id="SSF55785">
    <property type="entry name" value="PYP-like sensor domain (PAS domain)"/>
    <property type="match status" value="2"/>
</dbReference>
<dbReference type="GO" id="GO:1902201">
    <property type="term" value="P:negative regulation of bacterial-type flagellum-dependent cell motility"/>
    <property type="evidence" value="ECO:0007669"/>
    <property type="project" value="TreeGrafter"/>
</dbReference>
<evidence type="ECO:0000256" key="2">
    <source>
        <dbReference type="ARBA" id="ARBA00012528"/>
    </source>
</evidence>
<evidence type="ECO:0000313" key="8">
    <source>
        <dbReference type="Proteomes" id="UP000321822"/>
    </source>
</evidence>
<comment type="catalytic activity">
    <reaction evidence="3">
        <text>2 GTP = 3',3'-c-di-GMP + 2 diphosphate</text>
        <dbReference type="Rhea" id="RHEA:24898"/>
        <dbReference type="ChEBI" id="CHEBI:33019"/>
        <dbReference type="ChEBI" id="CHEBI:37565"/>
        <dbReference type="ChEBI" id="CHEBI:58805"/>
        <dbReference type="EC" id="2.7.7.65"/>
    </reaction>
</comment>
<evidence type="ECO:0000259" key="5">
    <source>
        <dbReference type="PROSITE" id="PS50113"/>
    </source>
</evidence>
<dbReference type="InterPro" id="IPR000014">
    <property type="entry name" value="PAS"/>
</dbReference>
<reference evidence="7 8" key="1">
    <citation type="submission" date="2019-07" db="EMBL/GenBank/DDBJ databases">
        <title>Genomes of sea-ice associated Colwellia species.</title>
        <authorList>
            <person name="Bowman J.P."/>
        </authorList>
    </citation>
    <scope>NUCLEOTIDE SEQUENCE [LARGE SCALE GENOMIC DNA]</scope>
    <source>
        <strain evidence="7 8">ACAM 459</strain>
    </source>
</reference>
<dbReference type="PROSITE" id="PS50887">
    <property type="entry name" value="GGDEF"/>
    <property type="match status" value="1"/>
</dbReference>
<dbReference type="InterPro" id="IPR043128">
    <property type="entry name" value="Rev_trsase/Diguanyl_cyclase"/>
</dbReference>
<dbReference type="FunFam" id="3.30.70.270:FF:000001">
    <property type="entry name" value="Diguanylate cyclase domain protein"/>
    <property type="match status" value="1"/>
</dbReference>
<dbReference type="InterPro" id="IPR050469">
    <property type="entry name" value="Diguanylate_Cyclase"/>
</dbReference>
<gene>
    <name evidence="7" type="ORF">ESZ36_19130</name>
</gene>
<comment type="cofactor">
    <cofactor evidence="1">
        <name>Mg(2+)</name>
        <dbReference type="ChEBI" id="CHEBI:18420"/>
    </cofactor>
</comment>
<dbReference type="PROSITE" id="PS50112">
    <property type="entry name" value="PAS"/>
    <property type="match status" value="2"/>
</dbReference>